<keyword evidence="2" id="KW-1185">Reference proteome</keyword>
<organism evidence="1 2">
    <name type="scientific">Serratia fonticola</name>
    <dbReference type="NCBI Taxonomy" id="47917"/>
    <lineage>
        <taxon>Bacteria</taxon>
        <taxon>Pseudomonadati</taxon>
        <taxon>Pseudomonadota</taxon>
        <taxon>Gammaproteobacteria</taxon>
        <taxon>Enterobacterales</taxon>
        <taxon>Yersiniaceae</taxon>
        <taxon>Serratia</taxon>
    </lineage>
</organism>
<reference evidence="1 2" key="1">
    <citation type="submission" date="2023-08" db="EMBL/GenBank/DDBJ databases">
        <title>Complete Genome and Methylome dissection of Serratia fonticola NEB369.</title>
        <authorList>
            <person name="Fomenkov A."/>
            <person name="Roberts R.D."/>
        </authorList>
    </citation>
    <scope>NUCLEOTIDE SEQUENCE [LARGE SCALE GENOMIC DNA]</scope>
    <source>
        <strain evidence="1 2">NEB369</strain>
    </source>
</reference>
<evidence type="ECO:0000313" key="1">
    <source>
        <dbReference type="EMBL" id="WMT16675.1"/>
    </source>
</evidence>
<name>A0ABY9PTA0_SERFO</name>
<gene>
    <name evidence="1" type="ORF">RFB13_10285</name>
</gene>
<dbReference type="EMBL" id="CP133586">
    <property type="protein sequence ID" value="WMT16675.1"/>
    <property type="molecule type" value="Genomic_DNA"/>
</dbReference>
<evidence type="ECO:0000313" key="2">
    <source>
        <dbReference type="Proteomes" id="UP001235341"/>
    </source>
</evidence>
<proteinExistence type="predicted"/>
<dbReference type="RefSeq" id="WP_309206434.1">
    <property type="nucleotide sequence ID" value="NZ_CP133586.1"/>
</dbReference>
<sequence>MTTNRMGFLELFMPLYEVDSWRTNFLNASLPVVRLLSDEVLPLTKATFNEDRFAIARIVRNRLPLLSSDTLCKADANSHISS</sequence>
<dbReference type="Proteomes" id="UP001235341">
    <property type="component" value="Chromosome"/>
</dbReference>
<protein>
    <submittedName>
        <fullName evidence="1">Uncharacterized protein</fullName>
    </submittedName>
</protein>
<accession>A0ABY9PTA0</accession>